<dbReference type="AlphaFoldDB" id="A0A9K3LCB5"/>
<dbReference type="EMBL" id="JAGRRH010000014">
    <property type="protein sequence ID" value="KAG7358111.1"/>
    <property type="molecule type" value="Genomic_DNA"/>
</dbReference>
<sequence length="87" mass="9513">MIQHVVDISLFVREDGSFGRARFRSMSMLKDMSQHLNANGTGEGTIPTFPDGVTAQVIEYGRIPLDSSFPVLDCLVSRVRVLLDGSG</sequence>
<gene>
    <name evidence="1" type="ORF">IV203_014698</name>
</gene>
<evidence type="ECO:0000313" key="1">
    <source>
        <dbReference type="EMBL" id="KAG7358111.1"/>
    </source>
</evidence>
<organism evidence="1 2">
    <name type="scientific">Nitzschia inconspicua</name>
    <dbReference type="NCBI Taxonomy" id="303405"/>
    <lineage>
        <taxon>Eukaryota</taxon>
        <taxon>Sar</taxon>
        <taxon>Stramenopiles</taxon>
        <taxon>Ochrophyta</taxon>
        <taxon>Bacillariophyta</taxon>
        <taxon>Bacillariophyceae</taxon>
        <taxon>Bacillariophycidae</taxon>
        <taxon>Bacillariales</taxon>
        <taxon>Bacillariaceae</taxon>
        <taxon>Nitzschia</taxon>
    </lineage>
</organism>
<dbReference type="Proteomes" id="UP000693970">
    <property type="component" value="Unassembled WGS sequence"/>
</dbReference>
<protein>
    <submittedName>
        <fullName evidence="1">Uncharacterized protein</fullName>
    </submittedName>
</protein>
<reference evidence="1" key="2">
    <citation type="submission" date="2021-04" db="EMBL/GenBank/DDBJ databases">
        <authorList>
            <person name="Podell S."/>
        </authorList>
    </citation>
    <scope>NUCLEOTIDE SEQUENCE</scope>
    <source>
        <strain evidence="1">Hildebrandi</strain>
    </source>
</reference>
<keyword evidence="2" id="KW-1185">Reference proteome</keyword>
<accession>A0A9K3LCB5</accession>
<reference evidence="1" key="1">
    <citation type="journal article" date="2021" name="Sci. Rep.">
        <title>Diploid genomic architecture of Nitzschia inconspicua, an elite biomass production diatom.</title>
        <authorList>
            <person name="Oliver A."/>
            <person name="Podell S."/>
            <person name="Pinowska A."/>
            <person name="Traller J.C."/>
            <person name="Smith S.R."/>
            <person name="McClure R."/>
            <person name="Beliaev A."/>
            <person name="Bohutskyi P."/>
            <person name="Hill E.A."/>
            <person name="Rabines A."/>
            <person name="Zheng H."/>
            <person name="Allen L.Z."/>
            <person name="Kuo A."/>
            <person name="Grigoriev I.V."/>
            <person name="Allen A.E."/>
            <person name="Hazlebeck D."/>
            <person name="Allen E.E."/>
        </authorList>
    </citation>
    <scope>NUCLEOTIDE SEQUENCE</scope>
    <source>
        <strain evidence="1">Hildebrandi</strain>
    </source>
</reference>
<evidence type="ECO:0000313" key="2">
    <source>
        <dbReference type="Proteomes" id="UP000693970"/>
    </source>
</evidence>
<name>A0A9K3LCB5_9STRA</name>
<comment type="caution">
    <text evidence="1">The sequence shown here is derived from an EMBL/GenBank/DDBJ whole genome shotgun (WGS) entry which is preliminary data.</text>
</comment>
<proteinExistence type="predicted"/>